<evidence type="ECO:0008006" key="6">
    <source>
        <dbReference type="Google" id="ProtNLM"/>
    </source>
</evidence>
<comment type="caution">
    <text evidence="4">The sequence shown here is derived from an EMBL/GenBank/DDBJ whole genome shotgun (WGS) entry which is preliminary data.</text>
</comment>
<dbReference type="Gene3D" id="1.25.40.10">
    <property type="entry name" value="Tetratricopeptide repeat domain"/>
    <property type="match status" value="4"/>
</dbReference>
<dbReference type="PANTHER" id="PTHR46128:SF181">
    <property type="entry name" value="PENTACOTRIPEPTIDE-REPEAT REGION OF PRORP DOMAIN-CONTAINING PROTEIN"/>
    <property type="match status" value="1"/>
</dbReference>
<name>A0AAD5XZD6_9FUNG</name>
<reference evidence="4" key="1">
    <citation type="submission" date="2020-05" db="EMBL/GenBank/DDBJ databases">
        <title>Phylogenomic resolution of chytrid fungi.</title>
        <authorList>
            <person name="Stajich J.E."/>
            <person name="Amses K."/>
            <person name="Simmons R."/>
            <person name="Seto K."/>
            <person name="Myers J."/>
            <person name="Bonds A."/>
            <person name="Quandt C.A."/>
            <person name="Barry K."/>
            <person name="Liu P."/>
            <person name="Grigoriev I."/>
            <person name="Longcore J.E."/>
            <person name="James T.Y."/>
        </authorList>
    </citation>
    <scope>NUCLEOTIDE SEQUENCE</scope>
    <source>
        <strain evidence="4">JEL0476</strain>
    </source>
</reference>
<feature type="coiled-coil region" evidence="3">
    <location>
        <begin position="102"/>
        <end position="129"/>
    </location>
</feature>
<dbReference type="Pfam" id="PF13041">
    <property type="entry name" value="PPR_2"/>
    <property type="match status" value="2"/>
</dbReference>
<dbReference type="EMBL" id="JADGJW010000005">
    <property type="protein sequence ID" value="KAJ3228146.1"/>
    <property type="molecule type" value="Genomic_DNA"/>
</dbReference>
<evidence type="ECO:0000313" key="5">
    <source>
        <dbReference type="Proteomes" id="UP001211065"/>
    </source>
</evidence>
<evidence type="ECO:0000256" key="1">
    <source>
        <dbReference type="ARBA" id="ARBA00007626"/>
    </source>
</evidence>
<protein>
    <recommendedName>
        <fullName evidence="6">Pentatricopeptide repeat-containing protein</fullName>
    </recommendedName>
</protein>
<feature type="repeat" description="PPR" evidence="2">
    <location>
        <begin position="456"/>
        <end position="490"/>
    </location>
</feature>
<dbReference type="Pfam" id="PF13812">
    <property type="entry name" value="PPR_3"/>
    <property type="match status" value="3"/>
</dbReference>
<feature type="repeat" description="PPR" evidence="2">
    <location>
        <begin position="560"/>
        <end position="594"/>
    </location>
</feature>
<keyword evidence="5" id="KW-1185">Reference proteome</keyword>
<dbReference type="Proteomes" id="UP001211065">
    <property type="component" value="Unassembled WGS sequence"/>
</dbReference>
<feature type="repeat" description="PPR" evidence="2">
    <location>
        <begin position="351"/>
        <end position="385"/>
    </location>
</feature>
<dbReference type="InterPro" id="IPR002885">
    <property type="entry name" value="PPR_rpt"/>
</dbReference>
<dbReference type="InterPro" id="IPR050872">
    <property type="entry name" value="PPR_P_subfamily"/>
</dbReference>
<keyword evidence="3" id="KW-0175">Coiled coil</keyword>
<sequence>MHLTVSRINFLIHWVQNVGLISKKNSFCQFSNCRSQEKNNVSQKERNFLKKKHILSRSKKKNKFNKHIANAKDPPKNHHKVSETLENSDVPVKIDFFENVTNKHYGKKNEKIERNLRDLNDTIIEEIASEGTLNLNKYVQCAYKIEKGGVIRKGNINRDINKIAKKDVDTSCFRNYSKFDTNRAQKVNLINRVSGVLDRNFHTKLLMKPDTAEKKFREDKCSMLQAYLQQDNPDITKITTYFEEAIKFFGSFNPSTIALYLKFLCKLNLEKELITAFSNLRAPNLIHYTIILQYFSNKSKKAVFFYFFKKLHKTGWSCNVAIYNALIGLQESISAMDFYFNELKSNGFAPNLTTYNLLLKSASSLGMMNKCADYYEEMMKNDITPDIKSYTFLIICCMKSINHEKMEFFYQKMKTSLVKPDAVFFTYLFNSIPLSRKYHRIEFYLNEMESSNVIPNVDTCNSVVHAYISANDIRNAESYLLKMKSQNIKPNASIYNLFLNTFSDDENYYKFKYYYKEMIQNGVSPNVSTYNILLKTLFENDGQKLLDIYRSLLSSGLSPDVVTFNFIIKYFASNEHHKATDFFFNQMLSEGVLPTARTYNILISSAVKHDFFKANQILNEMVAAGIKPDIITYNTIYLSDFTISESEFLRRLNLLSRLEIAPSITTFTSIMQFYSLSRNYLLALQIFHSVTGLRKNFNYVKFPLKLQEIELEDTKHSRIFFSVALDVCKLGNFKKDLFIVWNMALSSGVNLDSNVLTSYVEALCVFKEFNSAIKIVEESLCSTNIPKADKKTLEHLIMGLKDNGGLMEYNIAKFTLLKLKMILKE</sequence>
<dbReference type="NCBIfam" id="TIGR00756">
    <property type="entry name" value="PPR"/>
    <property type="match status" value="3"/>
</dbReference>
<dbReference type="InterPro" id="IPR011990">
    <property type="entry name" value="TPR-like_helical_dom_sf"/>
</dbReference>
<proteinExistence type="inferred from homology"/>
<dbReference type="PROSITE" id="PS51375">
    <property type="entry name" value="PPR"/>
    <property type="match status" value="3"/>
</dbReference>
<comment type="similarity">
    <text evidence="1">Belongs to the PPR family. P subfamily.</text>
</comment>
<dbReference type="PANTHER" id="PTHR46128">
    <property type="entry name" value="MITOCHONDRIAL GROUP I INTRON SPLICING FACTOR CCM1"/>
    <property type="match status" value="1"/>
</dbReference>
<evidence type="ECO:0000313" key="4">
    <source>
        <dbReference type="EMBL" id="KAJ3228146.1"/>
    </source>
</evidence>
<accession>A0AAD5XZD6</accession>
<evidence type="ECO:0000256" key="3">
    <source>
        <dbReference type="SAM" id="Coils"/>
    </source>
</evidence>
<evidence type="ECO:0000256" key="2">
    <source>
        <dbReference type="PROSITE-ProRule" id="PRU00708"/>
    </source>
</evidence>
<gene>
    <name evidence="4" type="ORF">HK099_006026</name>
</gene>
<dbReference type="AlphaFoldDB" id="A0AAD5XZD6"/>
<organism evidence="4 5">
    <name type="scientific">Clydaea vesicula</name>
    <dbReference type="NCBI Taxonomy" id="447962"/>
    <lineage>
        <taxon>Eukaryota</taxon>
        <taxon>Fungi</taxon>
        <taxon>Fungi incertae sedis</taxon>
        <taxon>Chytridiomycota</taxon>
        <taxon>Chytridiomycota incertae sedis</taxon>
        <taxon>Chytridiomycetes</taxon>
        <taxon>Lobulomycetales</taxon>
        <taxon>Lobulomycetaceae</taxon>
        <taxon>Clydaea</taxon>
    </lineage>
</organism>